<dbReference type="AlphaFoldDB" id="A0A368GR96"/>
<dbReference type="Gene3D" id="3.40.33.10">
    <property type="entry name" value="CAP"/>
    <property type="match status" value="2"/>
</dbReference>
<dbReference type="InterPro" id="IPR001283">
    <property type="entry name" value="CRISP-related"/>
</dbReference>
<dbReference type="STRING" id="29170.A0A368GR96"/>
<dbReference type="Proteomes" id="UP000252519">
    <property type="component" value="Unassembled WGS sequence"/>
</dbReference>
<feature type="region of interest" description="Disordered" evidence="1">
    <location>
        <begin position="224"/>
        <end position="275"/>
    </location>
</feature>
<feature type="compositionally biased region" description="Basic and acidic residues" evidence="1">
    <location>
        <begin position="252"/>
        <end position="263"/>
    </location>
</feature>
<evidence type="ECO:0000313" key="5">
    <source>
        <dbReference type="Proteomes" id="UP000252519"/>
    </source>
</evidence>
<evidence type="ECO:0000313" key="4">
    <source>
        <dbReference type="EMBL" id="RCN46883.1"/>
    </source>
</evidence>
<dbReference type="Pfam" id="PF00188">
    <property type="entry name" value="CAP"/>
    <property type="match status" value="2"/>
</dbReference>
<feature type="compositionally biased region" description="Polar residues" evidence="1">
    <location>
        <begin position="228"/>
        <end position="241"/>
    </location>
</feature>
<dbReference type="PANTHER" id="PTHR10334">
    <property type="entry name" value="CYSTEINE-RICH SECRETORY PROTEIN-RELATED"/>
    <property type="match status" value="1"/>
</dbReference>
<keyword evidence="5" id="KW-1185">Reference proteome</keyword>
<feature type="signal peptide" evidence="2">
    <location>
        <begin position="1"/>
        <end position="21"/>
    </location>
</feature>
<dbReference type="EMBL" id="JOJR01000071">
    <property type="protein sequence ID" value="RCN46883.1"/>
    <property type="molecule type" value="Genomic_DNA"/>
</dbReference>
<accession>A0A368GR96</accession>
<proteinExistence type="predicted"/>
<name>A0A368GR96_ANCCA</name>
<evidence type="ECO:0000256" key="2">
    <source>
        <dbReference type="SAM" id="SignalP"/>
    </source>
</evidence>
<dbReference type="SMART" id="SM00198">
    <property type="entry name" value="SCP"/>
    <property type="match status" value="2"/>
</dbReference>
<reference evidence="4 5" key="1">
    <citation type="submission" date="2014-10" db="EMBL/GenBank/DDBJ databases">
        <title>Draft genome of the hookworm Ancylostoma caninum.</title>
        <authorList>
            <person name="Mitreva M."/>
        </authorList>
    </citation>
    <scope>NUCLEOTIDE SEQUENCE [LARGE SCALE GENOMIC DNA]</scope>
    <source>
        <strain evidence="4 5">Baltimore</strain>
    </source>
</reference>
<feature type="domain" description="SCP" evidence="3">
    <location>
        <begin position="283"/>
        <end position="437"/>
    </location>
</feature>
<sequence>MRLSLVLAVFVAGNLAQAAQAPNYQCWNFGQQDEIRRDYLVEVNKLRETIATGTAPSKDGRKCPQGKNIYKLNWDCILENYAQKAADECAEPKTVPKKLSFVYNATTLTTCNPIPDIKKQVNNWWSEVERVGLAKNAAFKPKLRNFAVLANGLATRIGCAQKNCNGVLHMVCVVYGKAASSTRQAIYEVGAGCEGNYQCTTYKESKCLTKRKLCEAGYPTSEAVVPPTVSTSKPTITSTEATQPEPQPPKPEPPKPEPPKPETTKPPVTSEHCPKQEHMNTDLAREEFVNLHNQARATIAKGGVKMGDGKMSRPCPRMKKFDIKNYDCKLEEVAYATAAKCQTEVYVQNENWFMASTKATNRKLAAREAVEHWYNEIKSGHMEQKTGSQNLLMPSFKIDHFARMVWDTNTQIGCAAHKCGKIYHVVCRYGPKVGKYGDTIYMMGPTCNQCQGRCIEGAFCP</sequence>
<dbReference type="SUPFAM" id="SSF55797">
    <property type="entry name" value="PR-1-like"/>
    <property type="match status" value="2"/>
</dbReference>
<feature type="chain" id="PRO_5016992500" evidence="2">
    <location>
        <begin position="22"/>
        <end position="461"/>
    </location>
</feature>
<keyword evidence="2" id="KW-0732">Signal</keyword>
<feature type="domain" description="SCP" evidence="3">
    <location>
        <begin position="34"/>
        <end position="183"/>
    </location>
</feature>
<evidence type="ECO:0000259" key="3">
    <source>
        <dbReference type="SMART" id="SM00198"/>
    </source>
</evidence>
<organism evidence="4 5">
    <name type="scientific">Ancylostoma caninum</name>
    <name type="common">Dog hookworm</name>
    <dbReference type="NCBI Taxonomy" id="29170"/>
    <lineage>
        <taxon>Eukaryota</taxon>
        <taxon>Metazoa</taxon>
        <taxon>Ecdysozoa</taxon>
        <taxon>Nematoda</taxon>
        <taxon>Chromadorea</taxon>
        <taxon>Rhabditida</taxon>
        <taxon>Rhabditina</taxon>
        <taxon>Rhabditomorpha</taxon>
        <taxon>Strongyloidea</taxon>
        <taxon>Ancylostomatidae</taxon>
        <taxon>Ancylostomatinae</taxon>
        <taxon>Ancylostoma</taxon>
    </lineage>
</organism>
<dbReference type="InterPro" id="IPR035940">
    <property type="entry name" value="CAP_sf"/>
</dbReference>
<comment type="caution">
    <text evidence="4">The sequence shown here is derived from an EMBL/GenBank/DDBJ whole genome shotgun (WGS) entry which is preliminary data.</text>
</comment>
<protein>
    <submittedName>
        <fullName evidence="4">SCP-like protein</fullName>
    </submittedName>
</protein>
<dbReference type="InterPro" id="IPR014044">
    <property type="entry name" value="CAP_dom"/>
</dbReference>
<dbReference type="CDD" id="cd05380">
    <property type="entry name" value="CAP_euk"/>
    <property type="match status" value="2"/>
</dbReference>
<evidence type="ECO:0000256" key="1">
    <source>
        <dbReference type="SAM" id="MobiDB-lite"/>
    </source>
</evidence>
<dbReference type="OrthoDB" id="5847754at2759"/>
<gene>
    <name evidence="4" type="ORF">ANCCAN_07062</name>
</gene>